<feature type="domain" description="Secretin/TonB short N-terminal" evidence="15">
    <location>
        <begin position="70"/>
        <end position="121"/>
    </location>
</feature>
<evidence type="ECO:0000313" key="17">
    <source>
        <dbReference type="Proteomes" id="UP000256542"/>
    </source>
</evidence>
<keyword evidence="14" id="KW-0732">Signal</keyword>
<dbReference type="Proteomes" id="UP000256542">
    <property type="component" value="Unassembled WGS sequence"/>
</dbReference>
<evidence type="ECO:0000259" key="15">
    <source>
        <dbReference type="SMART" id="SM00965"/>
    </source>
</evidence>
<dbReference type="RefSeq" id="WP_115898129.1">
    <property type="nucleotide sequence ID" value="NZ_QUNG01000008.1"/>
</dbReference>
<gene>
    <name evidence="16" type="ORF">DFP81_10853</name>
</gene>
<keyword evidence="5" id="KW-0406">Ion transport</keyword>
<comment type="subcellular location">
    <subcellularLocation>
        <location evidence="1 12">Cell outer membrane</location>
        <topology evidence="1 12">Multi-pass membrane protein</topology>
    </subcellularLocation>
</comment>
<dbReference type="NCBIfam" id="TIGR01783">
    <property type="entry name" value="TonB-siderophor"/>
    <property type="match status" value="1"/>
</dbReference>
<feature type="chain" id="PRO_5017688973" evidence="14">
    <location>
        <begin position="39"/>
        <end position="808"/>
    </location>
</feature>
<dbReference type="Gene3D" id="3.55.50.30">
    <property type="match status" value="1"/>
</dbReference>
<dbReference type="PANTHER" id="PTHR32552:SF82">
    <property type="entry name" value="FCUA PROTEIN"/>
    <property type="match status" value="1"/>
</dbReference>
<dbReference type="SMART" id="SM00965">
    <property type="entry name" value="STN"/>
    <property type="match status" value="1"/>
</dbReference>
<evidence type="ECO:0000256" key="13">
    <source>
        <dbReference type="RuleBase" id="RU003357"/>
    </source>
</evidence>
<keyword evidence="9 12" id="KW-0472">Membrane</keyword>
<reference evidence="16 17" key="1">
    <citation type="submission" date="2018-08" db="EMBL/GenBank/DDBJ databases">
        <title>Genomic Encyclopedia of Type Strains, Phase III (KMG-III): the genomes of soil and plant-associated and newly described type strains.</title>
        <authorList>
            <person name="Whitman W."/>
        </authorList>
    </citation>
    <scope>NUCLEOTIDE SEQUENCE [LARGE SCALE GENOMIC DNA]</scope>
    <source>
        <strain evidence="16 17">CECT 7375</strain>
    </source>
</reference>
<dbReference type="GO" id="GO:0038023">
    <property type="term" value="F:signaling receptor activity"/>
    <property type="evidence" value="ECO:0007669"/>
    <property type="project" value="InterPro"/>
</dbReference>
<evidence type="ECO:0000256" key="1">
    <source>
        <dbReference type="ARBA" id="ARBA00004571"/>
    </source>
</evidence>
<dbReference type="Pfam" id="PF07715">
    <property type="entry name" value="Plug"/>
    <property type="match status" value="1"/>
</dbReference>
<keyword evidence="11 12" id="KW-0998">Cell outer membrane</keyword>
<evidence type="ECO:0000256" key="11">
    <source>
        <dbReference type="ARBA" id="ARBA00023237"/>
    </source>
</evidence>
<evidence type="ECO:0000256" key="2">
    <source>
        <dbReference type="ARBA" id="ARBA00009810"/>
    </source>
</evidence>
<comment type="caution">
    <text evidence="16">The sequence shown here is derived from an EMBL/GenBank/DDBJ whole genome shotgun (WGS) entry which is preliminary data.</text>
</comment>
<keyword evidence="4 12" id="KW-1134">Transmembrane beta strand</keyword>
<keyword evidence="6 12" id="KW-0812">Transmembrane</keyword>
<evidence type="ECO:0000256" key="5">
    <source>
        <dbReference type="ARBA" id="ARBA00022496"/>
    </source>
</evidence>
<dbReference type="InterPro" id="IPR012910">
    <property type="entry name" value="Plug_dom"/>
</dbReference>
<evidence type="ECO:0000256" key="9">
    <source>
        <dbReference type="ARBA" id="ARBA00023136"/>
    </source>
</evidence>
<evidence type="ECO:0000256" key="4">
    <source>
        <dbReference type="ARBA" id="ARBA00022452"/>
    </source>
</evidence>
<dbReference type="OrthoDB" id="8732650at2"/>
<dbReference type="CDD" id="cd01347">
    <property type="entry name" value="ligand_gated_channel"/>
    <property type="match status" value="1"/>
</dbReference>
<evidence type="ECO:0000256" key="6">
    <source>
        <dbReference type="ARBA" id="ARBA00022692"/>
    </source>
</evidence>
<dbReference type="AlphaFoldDB" id="A0A3E0DJ28"/>
<dbReference type="EMBL" id="QUNG01000008">
    <property type="protein sequence ID" value="REG82619.1"/>
    <property type="molecule type" value="Genomic_DNA"/>
</dbReference>
<dbReference type="PROSITE" id="PS52016">
    <property type="entry name" value="TONB_DEPENDENT_REC_3"/>
    <property type="match status" value="1"/>
</dbReference>
<evidence type="ECO:0000256" key="8">
    <source>
        <dbReference type="ARBA" id="ARBA00023077"/>
    </source>
</evidence>
<dbReference type="SUPFAM" id="SSF56935">
    <property type="entry name" value="Porins"/>
    <property type="match status" value="1"/>
</dbReference>
<evidence type="ECO:0000256" key="3">
    <source>
        <dbReference type="ARBA" id="ARBA00022448"/>
    </source>
</evidence>
<sequence length="808" mass="86841">MATRKNNMVKTPLQQAIKVALCSTGLLLGSSISLVAIAAESAQHSARQLFTVPAGDLGKNITEVAAQHHIALSFNPELTQGLKNPAIHGEFTPLELIDRLLSGSNLLMVANKDGTYSLLDQQDYTLPGVAVSADKVAQSKSTAYSGGQIEAGGRLGTFGEQNSANVPFSVISYTDKTIDNQQAESIAEVLDNDASVQSGYGYGNYSETFMVRGFALDSDAISYNGLYGILPRQVVSTNAIESVQLLKGSSAFLNGVTPGGSGIGGAINLQPKRADTDLNKISLDTSAKGQTGINLDVARRFGSKKQWGVRSNVLYRDGDSAIDNESREETAISIGADYRSDTLRVSTDIGYQNLKIDSGRSVVHNSSYFDVSAPDATTNYSPSWAKSRLKTLYGMINADYDLNDDWTLHAGLGVNKNKEYGDYSSPTLSNADGDATLTRLSVPYESNTFASTLGLVGHVNTGDVTHRINLAYSGFLNKAYNAYTYGSASDNSTNIYHPNDTEYPTASSLAAGNMDNPHIRSKTNAQGVSLADTLGFLDDTLLITVGLRRQNITVNNYDYDGIESSYYDDAATSPIYGIVYKPIENVSLYANHVEALQQGDQVTDTSAANYGSVLAPYVSKQNEIGVKYENGTLGAELALFEITKPEAYTLNGDYGLHGEQRNRGVEVSLYGEPMAGVRLHTSATVLDPELRNAEDSGNNGNDAAGVAKYRLVVGGEYDLPFFAGATLGGKVIRSGPQYLDAANTSELDSWTRIDLSARYQTQISEHEVTWRLNITNLMNKGYWESASSSGYLTQGSPRGIKLSMSSTF</sequence>
<name>A0A3E0DJ28_9GAMM</name>
<protein>
    <submittedName>
        <fullName evidence="16">Iron complex outermembrane receptor protein</fullName>
    </submittedName>
</protein>
<keyword evidence="5" id="KW-0410">Iron transport</keyword>
<dbReference type="GO" id="GO:0015891">
    <property type="term" value="P:siderophore transport"/>
    <property type="evidence" value="ECO:0007669"/>
    <property type="project" value="InterPro"/>
</dbReference>
<dbReference type="Pfam" id="PF00593">
    <property type="entry name" value="TonB_dep_Rec_b-barrel"/>
    <property type="match status" value="1"/>
</dbReference>
<dbReference type="InterPro" id="IPR011662">
    <property type="entry name" value="Secretin/TonB_short_N"/>
</dbReference>
<dbReference type="PANTHER" id="PTHR32552">
    <property type="entry name" value="FERRICHROME IRON RECEPTOR-RELATED"/>
    <property type="match status" value="1"/>
</dbReference>
<keyword evidence="17" id="KW-1185">Reference proteome</keyword>
<keyword evidence="7" id="KW-0408">Iron</keyword>
<dbReference type="Gene3D" id="2.170.130.10">
    <property type="entry name" value="TonB-dependent receptor, plug domain"/>
    <property type="match status" value="1"/>
</dbReference>
<keyword evidence="8 13" id="KW-0798">TonB box</keyword>
<feature type="signal peptide" evidence="14">
    <location>
        <begin position="1"/>
        <end position="38"/>
    </location>
</feature>
<dbReference type="GO" id="GO:0015344">
    <property type="term" value="F:siderophore uptake transmembrane transporter activity"/>
    <property type="evidence" value="ECO:0007669"/>
    <property type="project" value="TreeGrafter"/>
</dbReference>
<evidence type="ECO:0000256" key="12">
    <source>
        <dbReference type="PROSITE-ProRule" id="PRU01360"/>
    </source>
</evidence>
<dbReference type="InterPro" id="IPR037066">
    <property type="entry name" value="Plug_dom_sf"/>
</dbReference>
<dbReference type="InterPro" id="IPR010105">
    <property type="entry name" value="TonB_sidphr_rcpt"/>
</dbReference>
<comment type="similarity">
    <text evidence="2 12 13">Belongs to the TonB-dependent receptor family.</text>
</comment>
<keyword evidence="3 12" id="KW-0813">Transport</keyword>
<proteinExistence type="inferred from homology"/>
<evidence type="ECO:0000256" key="14">
    <source>
        <dbReference type="SAM" id="SignalP"/>
    </source>
</evidence>
<organism evidence="16 17">
    <name type="scientific">Marinomonas pollencensis</name>
    <dbReference type="NCBI Taxonomy" id="491954"/>
    <lineage>
        <taxon>Bacteria</taxon>
        <taxon>Pseudomonadati</taxon>
        <taxon>Pseudomonadota</taxon>
        <taxon>Gammaproteobacteria</taxon>
        <taxon>Oceanospirillales</taxon>
        <taxon>Oceanospirillaceae</taxon>
        <taxon>Marinomonas</taxon>
    </lineage>
</organism>
<evidence type="ECO:0000313" key="16">
    <source>
        <dbReference type="EMBL" id="REG82619.1"/>
    </source>
</evidence>
<keyword evidence="10 16" id="KW-0675">Receptor</keyword>
<dbReference type="Gene3D" id="2.40.170.20">
    <property type="entry name" value="TonB-dependent receptor, beta-barrel domain"/>
    <property type="match status" value="1"/>
</dbReference>
<dbReference type="InterPro" id="IPR000531">
    <property type="entry name" value="Beta-barrel_TonB"/>
</dbReference>
<dbReference type="InterPro" id="IPR036942">
    <property type="entry name" value="Beta-barrel_TonB_sf"/>
</dbReference>
<evidence type="ECO:0000256" key="10">
    <source>
        <dbReference type="ARBA" id="ARBA00023170"/>
    </source>
</evidence>
<evidence type="ECO:0000256" key="7">
    <source>
        <dbReference type="ARBA" id="ARBA00023004"/>
    </source>
</evidence>
<dbReference type="InterPro" id="IPR039426">
    <property type="entry name" value="TonB-dep_rcpt-like"/>
</dbReference>
<dbReference type="GO" id="GO:0009279">
    <property type="term" value="C:cell outer membrane"/>
    <property type="evidence" value="ECO:0007669"/>
    <property type="project" value="UniProtKB-SubCell"/>
</dbReference>
<accession>A0A3E0DJ28</accession>